<feature type="compositionally biased region" description="Low complexity" evidence="1">
    <location>
        <begin position="355"/>
        <end position="367"/>
    </location>
</feature>
<organism evidence="2 3">
    <name type="scientific">Gymnopilus dilepis</name>
    <dbReference type="NCBI Taxonomy" id="231916"/>
    <lineage>
        <taxon>Eukaryota</taxon>
        <taxon>Fungi</taxon>
        <taxon>Dikarya</taxon>
        <taxon>Basidiomycota</taxon>
        <taxon>Agaricomycotina</taxon>
        <taxon>Agaricomycetes</taxon>
        <taxon>Agaricomycetidae</taxon>
        <taxon>Agaricales</taxon>
        <taxon>Agaricineae</taxon>
        <taxon>Hymenogastraceae</taxon>
        <taxon>Gymnopilus</taxon>
    </lineage>
</organism>
<feature type="compositionally biased region" description="Low complexity" evidence="1">
    <location>
        <begin position="245"/>
        <end position="263"/>
    </location>
</feature>
<protein>
    <submittedName>
        <fullName evidence="2">Uncharacterized protein</fullName>
    </submittedName>
</protein>
<evidence type="ECO:0000313" key="3">
    <source>
        <dbReference type="Proteomes" id="UP000284706"/>
    </source>
</evidence>
<sequence>MCLHQPIPRAAQSAQHNPVLDLDRPLTPSSYTLPEFIKLGVERAHLDRPYRPLTPGNDNPNLSSTKRLTADDFRADYYRFYKGPLWVVGHGVPIGFHNNWNNAQAASHGFKGSPGYTRRDDFDAALVFFLELIHADNVVLRRRTEQRDYSTPTPKKSGTNSRAGTSTPSSQTWTHASSRSSTHEPSTPRASSAPTPRPAQAIEPLTPRPAQSPGHSFDNPIILYTPTPPKVNLATKPKPSQHALTSAAPAGAGIPASPTPAGIHVPSSPSPAQGSSKGLKVRVVDNSDEAYRRLPRYPSALGAAISSLTGYEIGNHSTPRAKAVVDKPSPSVSDKFNYDDNFFATIDAIEAKAYSTGTSSDPSSSKGKGVDRD</sequence>
<dbReference type="Proteomes" id="UP000284706">
    <property type="component" value="Unassembled WGS sequence"/>
</dbReference>
<dbReference type="InParanoid" id="A0A409Y939"/>
<keyword evidence="3" id="KW-1185">Reference proteome</keyword>
<gene>
    <name evidence="2" type="ORF">CVT26_009182</name>
</gene>
<feature type="region of interest" description="Disordered" evidence="1">
    <location>
        <begin position="354"/>
        <end position="373"/>
    </location>
</feature>
<feature type="compositionally biased region" description="Polar residues" evidence="1">
    <location>
        <begin position="149"/>
        <end position="184"/>
    </location>
</feature>
<reference evidence="2 3" key="1">
    <citation type="journal article" date="2018" name="Evol. Lett.">
        <title>Horizontal gene cluster transfer increased hallucinogenic mushroom diversity.</title>
        <authorList>
            <person name="Reynolds H.T."/>
            <person name="Vijayakumar V."/>
            <person name="Gluck-Thaler E."/>
            <person name="Korotkin H.B."/>
            <person name="Matheny P.B."/>
            <person name="Slot J.C."/>
        </authorList>
    </citation>
    <scope>NUCLEOTIDE SEQUENCE [LARGE SCALE GENOMIC DNA]</scope>
    <source>
        <strain evidence="2 3">SRW20</strain>
    </source>
</reference>
<comment type="caution">
    <text evidence="2">The sequence shown here is derived from an EMBL/GenBank/DDBJ whole genome shotgun (WGS) entry which is preliminary data.</text>
</comment>
<evidence type="ECO:0000313" key="2">
    <source>
        <dbReference type="EMBL" id="PPQ99596.1"/>
    </source>
</evidence>
<dbReference type="EMBL" id="NHYE01001054">
    <property type="protein sequence ID" value="PPQ99596.1"/>
    <property type="molecule type" value="Genomic_DNA"/>
</dbReference>
<proteinExistence type="predicted"/>
<name>A0A409Y939_9AGAR</name>
<accession>A0A409Y939</accession>
<dbReference type="AlphaFoldDB" id="A0A409Y939"/>
<feature type="compositionally biased region" description="Low complexity" evidence="1">
    <location>
        <begin position="185"/>
        <end position="194"/>
    </location>
</feature>
<evidence type="ECO:0000256" key="1">
    <source>
        <dbReference type="SAM" id="MobiDB-lite"/>
    </source>
</evidence>
<feature type="region of interest" description="Disordered" evidence="1">
    <location>
        <begin position="1"/>
        <end position="21"/>
    </location>
</feature>
<feature type="region of interest" description="Disordered" evidence="1">
    <location>
        <begin position="144"/>
        <end position="280"/>
    </location>
</feature>